<protein>
    <submittedName>
        <fullName evidence="1">Uncharacterized protein</fullName>
    </submittedName>
</protein>
<evidence type="ECO:0000313" key="2">
    <source>
        <dbReference type="Proteomes" id="UP000186143"/>
    </source>
</evidence>
<proteinExistence type="predicted"/>
<accession>A0A1Q9AN15</accession>
<dbReference type="RefSeq" id="WP_075633811.1">
    <property type="nucleotide sequence ID" value="NZ_MKIO01000021.1"/>
</dbReference>
<dbReference type="Proteomes" id="UP000186143">
    <property type="component" value="Unassembled WGS sequence"/>
</dbReference>
<dbReference type="OrthoDB" id="8410996at2"/>
<organism evidence="1 2">
    <name type="scientific">Xaviernesmea rhizosphaerae</name>
    <dbReference type="NCBI Taxonomy" id="1672749"/>
    <lineage>
        <taxon>Bacteria</taxon>
        <taxon>Pseudomonadati</taxon>
        <taxon>Pseudomonadota</taxon>
        <taxon>Alphaproteobacteria</taxon>
        <taxon>Hyphomicrobiales</taxon>
        <taxon>Rhizobiaceae</taxon>
        <taxon>Rhizobium/Agrobacterium group</taxon>
        <taxon>Xaviernesmea</taxon>
    </lineage>
</organism>
<comment type="caution">
    <text evidence="1">The sequence shown here is derived from an EMBL/GenBank/DDBJ whole genome shotgun (WGS) entry which is preliminary data.</text>
</comment>
<dbReference type="EMBL" id="MKIO01000021">
    <property type="protein sequence ID" value="OLP56792.1"/>
    <property type="molecule type" value="Genomic_DNA"/>
</dbReference>
<evidence type="ECO:0000313" key="1">
    <source>
        <dbReference type="EMBL" id="OLP56792.1"/>
    </source>
</evidence>
<name>A0A1Q9AN15_9HYPH</name>
<dbReference type="STRING" id="1672749.BJF92_12020"/>
<dbReference type="AlphaFoldDB" id="A0A1Q9AN15"/>
<sequence length="272" mass="30137">MSDRKNHVTFAAQWLYVLQPFIEYGQSLPEETTFIHGHLFVEPARQGGALIIAANAHALLLIHDQQASCSGPLTLDVPEDAFQAATPPEPAIFWQEGERLTAEMPEWMQPGRFVAHDHGMWIEPRMRHPQWAEERQDFFPMLQMSTTVPAGYTVQGLDFEITPGIKPQWRRMLTAAFADAGDGATAPLAFDPAIVSQFDRICALTRKQSGEKGAATFHRATRNREGTPGPIIMTFEGHPHIVGTYMPQRADGYVGPSWALLHAAREGGKANG</sequence>
<reference evidence="1 2" key="1">
    <citation type="submission" date="2016-09" db="EMBL/GenBank/DDBJ databases">
        <title>Rhizobium sp. nov., a novel species isolated from the rice rhizosphere.</title>
        <authorList>
            <person name="Zhao J."/>
            <person name="Zhang X."/>
        </authorList>
    </citation>
    <scope>NUCLEOTIDE SEQUENCE [LARGE SCALE GENOMIC DNA]</scope>
    <source>
        <strain evidence="1 2">MH17</strain>
    </source>
</reference>
<gene>
    <name evidence="1" type="ORF">BJF92_12020</name>
</gene>